<feature type="transmembrane region" description="Helical" evidence="11">
    <location>
        <begin position="845"/>
        <end position="867"/>
    </location>
</feature>
<evidence type="ECO:0000256" key="9">
    <source>
        <dbReference type="SAM" id="Coils"/>
    </source>
</evidence>
<evidence type="ECO:0000259" key="12">
    <source>
        <dbReference type="Pfam" id="PF03801"/>
    </source>
</evidence>
<evidence type="ECO:0000256" key="8">
    <source>
        <dbReference type="ARBA" id="ARBA00023328"/>
    </source>
</evidence>
<dbReference type="InterPro" id="IPR038273">
    <property type="entry name" value="Ndc80_sf"/>
</dbReference>
<keyword evidence="3" id="KW-0158">Chromosome</keyword>
<comment type="similarity">
    <text evidence="2">Belongs to the NDC80/HEC1 family.</text>
</comment>
<organism evidence="13 14">
    <name type="scientific">Favolaschia claudopus</name>
    <dbReference type="NCBI Taxonomy" id="2862362"/>
    <lineage>
        <taxon>Eukaryota</taxon>
        <taxon>Fungi</taxon>
        <taxon>Dikarya</taxon>
        <taxon>Basidiomycota</taxon>
        <taxon>Agaricomycotina</taxon>
        <taxon>Agaricomycetes</taxon>
        <taxon>Agaricomycetidae</taxon>
        <taxon>Agaricales</taxon>
        <taxon>Marasmiineae</taxon>
        <taxon>Mycenaceae</taxon>
        <taxon>Favolaschia</taxon>
    </lineage>
</organism>
<evidence type="ECO:0000256" key="3">
    <source>
        <dbReference type="ARBA" id="ARBA00022454"/>
    </source>
</evidence>
<comment type="subcellular location">
    <subcellularLocation>
        <location evidence="1">Chromosome</location>
        <location evidence="1">Centromere</location>
    </subcellularLocation>
</comment>
<proteinExistence type="inferred from homology"/>
<evidence type="ECO:0000256" key="1">
    <source>
        <dbReference type="ARBA" id="ARBA00004584"/>
    </source>
</evidence>
<evidence type="ECO:0000256" key="4">
    <source>
        <dbReference type="ARBA" id="ARBA00022618"/>
    </source>
</evidence>
<keyword evidence="8" id="KW-0137">Centromere</keyword>
<evidence type="ECO:0000256" key="5">
    <source>
        <dbReference type="ARBA" id="ARBA00022776"/>
    </source>
</evidence>
<keyword evidence="14" id="KW-1185">Reference proteome</keyword>
<evidence type="ECO:0000313" key="14">
    <source>
        <dbReference type="Proteomes" id="UP001362999"/>
    </source>
</evidence>
<dbReference type="InterPro" id="IPR055260">
    <property type="entry name" value="Ndc80_CH"/>
</dbReference>
<reference evidence="13 14" key="1">
    <citation type="journal article" date="2024" name="J Genomics">
        <title>Draft genome sequencing and assembly of Favolaschia claudopus CIRM-BRFM 2984 isolated from oak limbs.</title>
        <authorList>
            <person name="Navarro D."/>
            <person name="Drula E."/>
            <person name="Chaduli D."/>
            <person name="Cazenave R."/>
            <person name="Ahrendt S."/>
            <person name="Wang J."/>
            <person name="Lipzen A."/>
            <person name="Daum C."/>
            <person name="Barry K."/>
            <person name="Grigoriev I.V."/>
            <person name="Favel A."/>
            <person name="Rosso M.N."/>
            <person name="Martin F."/>
        </authorList>
    </citation>
    <scope>NUCLEOTIDE SEQUENCE [LARGE SCALE GENOMIC DNA]</scope>
    <source>
        <strain evidence="13 14">CIRM-BRFM 2984</strain>
    </source>
</reference>
<feature type="transmembrane region" description="Helical" evidence="11">
    <location>
        <begin position="780"/>
        <end position="801"/>
    </location>
</feature>
<sequence length="1145" mass="129320">MDSRRRSTFQPNPDLNGSGRSGIPVPSSVHKPNSTLRMSLAGPAFRAPPPPPSSNPRQSMLGSRNINPNSLLQSTTKPNYAVGRTPLNNSVRRTSVWGGGAPPLPPSSQTQKDPRPLRDKPFQVQMKQDISAYLKNNGFDITHINLNNIHGKDYRAIFDFLVITIDACHPLNQNARFEDEFVPALKALRYPYAQGIDNKWLAAPASMHSWPPLLGVLHWLVEACKNRAAYENSDDPSLQKPLDVPEEFDDPSDHQALAFDYYEQAYVLWLGMVDDFVEPNENLEDRYARKNERAQVDLEEKANQIEQFANELNKLKSTAPPIDKLQRDNDLLKVDSEKFKKILHQYDSRKKKLLDQIAVEKAEIAARGSQLEQLEAEQLKLADIVKTQNLSPEEVIKMNTDHETLSQNLKDLKQKIAETHRNVMSLEVNVTKRAAEAEEALDEYTNLLTTLGLFPPLPPPLQDVDLTLSLNTASSNPQNILSGADTRRVIKPTLSGIAESKRLEKASQETERLNYENDLDQLTLECENIDEEIGEVEKKVAALNDQADDLRDVAQQEALVASAETGRLERDLAHAKTAALANGMGVKSRLQALQFDYQEQVDKVSRLKEATVRAIIKNTHDIAMFKAESPTCNYKKGPRLGFLCHCLRKLPEPLFYRSTMSTEKIEPSPAYSDAEKGVLDTLPVQITYPKDKKDSTKEITKPTKPAPKPKKRASKWVLWRVWFNTYRLVFSRQKFFTFVFTLNMIGIGLAISGHFPYAVTNSGAMVLGNLNFAILMRNEVFGRILYGFVNTFFAKWTPLWWRLGCTSVLQHLGGIHSGCALSGVLWLVFKVVYNFRHLDVNHDAVLIMGVITNVAVIISALSAFPWVRNTHHNVFERQHRFIGWVGLICTWIFVILGDTYNPVTRTWNLNGVKLIQHQDFWYTCGMTFFIALPWICVREVEVDIELPSPKVAIIRFKRGMQQGLLGRISRSSIMEYHAFGIISEGTHAKYHYMIAGVQGDFTKGLVNDPPKTLWTRELKFAGVSNTSTLYTRGIRICTGTGIGAALSTCLQSPYWYLIWIGSDQEKTFGPTISGLIYRHMGPERVTLWDSKQRGGRPDTMKLLKEVYYSWNAEVVFITSNYIGNSEMMEGCKEAGIPAFGTLWDF</sequence>
<dbReference type="EMBL" id="JAWWNJ010000035">
    <property type="protein sequence ID" value="KAK7023717.1"/>
    <property type="molecule type" value="Genomic_DNA"/>
</dbReference>
<feature type="coiled-coil region" evidence="9">
    <location>
        <begin position="280"/>
        <end position="318"/>
    </location>
</feature>
<feature type="transmembrane region" description="Helical" evidence="11">
    <location>
        <begin position="735"/>
        <end position="760"/>
    </location>
</feature>
<name>A0AAW0BCG4_9AGAR</name>
<dbReference type="AlphaFoldDB" id="A0AAW0BCG4"/>
<protein>
    <submittedName>
        <fullName evidence="13">HEC/Ndc80p family-domain-containing protein</fullName>
    </submittedName>
</protein>
<gene>
    <name evidence="13" type="ORF">R3P38DRAFT_3396206</name>
</gene>
<evidence type="ECO:0000256" key="7">
    <source>
        <dbReference type="ARBA" id="ARBA00023306"/>
    </source>
</evidence>
<keyword evidence="4" id="KW-0132">Cell division</keyword>
<keyword evidence="7" id="KW-0131">Cell cycle</keyword>
<comment type="caution">
    <text evidence="13">The sequence shown here is derived from an EMBL/GenBank/DDBJ whole genome shotgun (WGS) entry which is preliminary data.</text>
</comment>
<dbReference type="PANTHER" id="PTHR33927:SF1">
    <property type="entry name" value="TRANSMEMBRANE PROTEIN"/>
    <property type="match status" value="1"/>
</dbReference>
<evidence type="ECO:0000256" key="10">
    <source>
        <dbReference type="SAM" id="MobiDB-lite"/>
    </source>
</evidence>
<evidence type="ECO:0000256" key="2">
    <source>
        <dbReference type="ARBA" id="ARBA00007050"/>
    </source>
</evidence>
<keyword evidence="11" id="KW-0472">Membrane</keyword>
<feature type="transmembrane region" description="Helical" evidence="11">
    <location>
        <begin position="813"/>
        <end position="833"/>
    </location>
</feature>
<evidence type="ECO:0000256" key="11">
    <source>
        <dbReference type="SAM" id="Phobius"/>
    </source>
</evidence>
<dbReference type="GO" id="GO:0051301">
    <property type="term" value="P:cell division"/>
    <property type="evidence" value="ECO:0007669"/>
    <property type="project" value="UniProtKB-KW"/>
</dbReference>
<dbReference type="Pfam" id="PF03801">
    <property type="entry name" value="Ndc80_HEC"/>
    <property type="match status" value="1"/>
</dbReference>
<accession>A0AAW0BCG4</accession>
<keyword evidence="11" id="KW-0812">Transmembrane</keyword>
<keyword evidence="11" id="KW-1133">Transmembrane helix</keyword>
<keyword evidence="5" id="KW-0498">Mitosis</keyword>
<feature type="coiled-coil region" evidence="9">
    <location>
        <begin position="505"/>
        <end position="553"/>
    </location>
</feature>
<feature type="transmembrane region" description="Helical" evidence="11">
    <location>
        <begin position="920"/>
        <end position="937"/>
    </location>
</feature>
<feature type="compositionally biased region" description="Polar residues" evidence="10">
    <location>
        <begin position="58"/>
        <end position="78"/>
    </location>
</feature>
<dbReference type="Gene3D" id="1.10.418.30">
    <property type="entry name" value="Ncd80 complex, Ncd80 subunit"/>
    <property type="match status" value="1"/>
</dbReference>
<feature type="region of interest" description="Disordered" evidence="10">
    <location>
        <begin position="1"/>
        <end position="118"/>
    </location>
</feature>
<dbReference type="GO" id="GO:0000775">
    <property type="term" value="C:chromosome, centromeric region"/>
    <property type="evidence" value="ECO:0007669"/>
    <property type="project" value="UniProtKB-SubCell"/>
</dbReference>
<dbReference type="Proteomes" id="UP001362999">
    <property type="component" value="Unassembled WGS sequence"/>
</dbReference>
<feature type="domain" description="Kinetochore protein Ndc80 CH" evidence="12">
    <location>
        <begin position="106"/>
        <end position="225"/>
    </location>
</feature>
<feature type="transmembrane region" description="Helical" evidence="11">
    <location>
        <begin position="879"/>
        <end position="900"/>
    </location>
</feature>
<dbReference type="PANTHER" id="PTHR33927">
    <property type="entry name" value="TRANSMEMBRANE PROTEIN"/>
    <property type="match status" value="1"/>
</dbReference>
<evidence type="ECO:0000256" key="6">
    <source>
        <dbReference type="ARBA" id="ARBA00023054"/>
    </source>
</evidence>
<evidence type="ECO:0000313" key="13">
    <source>
        <dbReference type="EMBL" id="KAK7023717.1"/>
    </source>
</evidence>
<keyword evidence="6 9" id="KW-0175">Coiled coil</keyword>
<feature type="coiled-coil region" evidence="9">
    <location>
        <begin position="395"/>
        <end position="447"/>
    </location>
</feature>
<dbReference type="InterPro" id="IPR052979">
    <property type="entry name" value="Adenylate-forming_domain"/>
</dbReference>